<evidence type="ECO:0000256" key="7">
    <source>
        <dbReference type="HAMAP-Rule" id="MF_00484"/>
    </source>
</evidence>
<dbReference type="UniPathway" id="UPA00164"/>
<dbReference type="HAMAP" id="MF_00484">
    <property type="entry name" value="Glycogen_synth"/>
    <property type="match status" value="1"/>
</dbReference>
<dbReference type="InterPro" id="IPR013534">
    <property type="entry name" value="Starch_synth_cat_dom"/>
</dbReference>
<name>A0A0R2AXR4_9LACO</name>
<dbReference type="GO" id="GO:0004373">
    <property type="term" value="F:alpha-1,4-glucan glucosyltransferase (UDP-glucose donor) activity"/>
    <property type="evidence" value="ECO:0007669"/>
    <property type="project" value="InterPro"/>
</dbReference>
<organism evidence="10 11">
    <name type="scientific">Lacticaseibacillus brantae DSM 23927</name>
    <dbReference type="NCBI Taxonomy" id="1423727"/>
    <lineage>
        <taxon>Bacteria</taxon>
        <taxon>Bacillati</taxon>
        <taxon>Bacillota</taxon>
        <taxon>Bacilli</taxon>
        <taxon>Lactobacillales</taxon>
        <taxon>Lactobacillaceae</taxon>
        <taxon>Lacticaseibacillus</taxon>
    </lineage>
</organism>
<evidence type="ECO:0000313" key="10">
    <source>
        <dbReference type="EMBL" id="KRM72184.1"/>
    </source>
</evidence>
<evidence type="ECO:0000259" key="9">
    <source>
        <dbReference type="Pfam" id="PF08323"/>
    </source>
</evidence>
<dbReference type="OrthoDB" id="9808590at2"/>
<proteinExistence type="inferred from homology"/>
<evidence type="ECO:0000256" key="2">
    <source>
        <dbReference type="ARBA" id="ARBA00002764"/>
    </source>
</evidence>
<dbReference type="PANTHER" id="PTHR45825:SF11">
    <property type="entry name" value="ALPHA AMYLASE DOMAIN-CONTAINING PROTEIN"/>
    <property type="match status" value="1"/>
</dbReference>
<dbReference type="InterPro" id="IPR001296">
    <property type="entry name" value="Glyco_trans_1"/>
</dbReference>
<dbReference type="PANTHER" id="PTHR45825">
    <property type="entry name" value="GRANULE-BOUND STARCH SYNTHASE 1, CHLOROPLASTIC/AMYLOPLASTIC"/>
    <property type="match status" value="1"/>
</dbReference>
<comment type="function">
    <text evidence="2 7">Synthesizes alpha-1,4-glucan chains using ADP-glucose.</text>
</comment>
<comment type="catalytic activity">
    <reaction evidence="1 7">
        <text>[(1-&gt;4)-alpha-D-glucosyl](n) + ADP-alpha-D-glucose = [(1-&gt;4)-alpha-D-glucosyl](n+1) + ADP + H(+)</text>
        <dbReference type="Rhea" id="RHEA:18189"/>
        <dbReference type="Rhea" id="RHEA-COMP:9584"/>
        <dbReference type="Rhea" id="RHEA-COMP:9587"/>
        <dbReference type="ChEBI" id="CHEBI:15378"/>
        <dbReference type="ChEBI" id="CHEBI:15444"/>
        <dbReference type="ChEBI" id="CHEBI:57498"/>
        <dbReference type="ChEBI" id="CHEBI:456216"/>
        <dbReference type="EC" id="2.4.1.21"/>
    </reaction>
</comment>
<evidence type="ECO:0000256" key="1">
    <source>
        <dbReference type="ARBA" id="ARBA00001478"/>
    </source>
</evidence>
<dbReference type="NCBIfam" id="TIGR02095">
    <property type="entry name" value="glgA"/>
    <property type="match status" value="1"/>
</dbReference>
<protein>
    <recommendedName>
        <fullName evidence="7">Glycogen synthase</fullName>
        <ecNumber evidence="7">2.4.1.21</ecNumber>
    </recommendedName>
    <alternativeName>
        <fullName evidence="7">Starch [bacterial glycogen] synthase</fullName>
    </alternativeName>
</protein>
<evidence type="ECO:0000256" key="4">
    <source>
        <dbReference type="ARBA" id="ARBA00022676"/>
    </source>
</evidence>
<comment type="caution">
    <text evidence="10">The sequence shown here is derived from an EMBL/GenBank/DDBJ whole genome shotgun (WGS) entry which is preliminary data.</text>
</comment>
<sequence length="477" mass="53041">MKVLFAAAEGAPFYKVGGLGDVAYALPKALQQLGVDIRVVLPYYSHLFPDHLIADVSDLGHFSVDFGGRAVYVGIKTMKLGAVPVYFIDNEEFFGRDQLYGEWDDGGRFGFFQLALIEMLQVIDWIPDIIHANDWHTAMIPVLLEEKYAWIAPYAKIKTQLTIHNLQFQGVFPESVLDTVFGIGRRYFNETGFAKDGAVNYLKGGIDFADVVSTVSPSYAREIQQPYWGEGLDAALRSRGVQLQGILNGIDTALYNPATDQALAGSYSATDLQGKVIDKHDLQRLFQLPEGNRPVFGMVTRLTRQKGVDLVIAALQSQLHQLDAQVIILGTGDPDLENQLLALQPQFPDQLRIRLAFDENVARKIYAGADFFLMPSAFEPSGLSQMMAMRYGTIPIVHETGGLRDSVKAYDETTGIGTGYIFWDFRPEVLGQLMNQATVDYTQNQAKYLSMQSQAMAEDFSWTHAAQQYLAGYTALI</sequence>
<evidence type="ECO:0000256" key="5">
    <source>
        <dbReference type="ARBA" id="ARBA00022679"/>
    </source>
</evidence>
<dbReference type="GO" id="GO:0005978">
    <property type="term" value="P:glycogen biosynthetic process"/>
    <property type="evidence" value="ECO:0007669"/>
    <property type="project" value="UniProtKB-UniRule"/>
</dbReference>
<dbReference type="EC" id="2.4.1.21" evidence="7"/>
<dbReference type="Gene3D" id="3.40.50.2000">
    <property type="entry name" value="Glycogen Phosphorylase B"/>
    <property type="match status" value="2"/>
</dbReference>
<dbReference type="GO" id="GO:0009011">
    <property type="term" value="F:alpha-1,4-glucan glucosyltransferase (ADP-glucose donor) activity"/>
    <property type="evidence" value="ECO:0007669"/>
    <property type="project" value="UniProtKB-UniRule"/>
</dbReference>
<keyword evidence="5 7" id="KW-0808">Transferase</keyword>
<dbReference type="SUPFAM" id="SSF53756">
    <property type="entry name" value="UDP-Glycosyltransferase/glycogen phosphorylase"/>
    <property type="match status" value="1"/>
</dbReference>
<dbReference type="RefSeq" id="WP_057894449.1">
    <property type="nucleotide sequence ID" value="NZ_AYZQ01000002.1"/>
</dbReference>
<keyword evidence="11" id="KW-1185">Reference proteome</keyword>
<evidence type="ECO:0000259" key="8">
    <source>
        <dbReference type="Pfam" id="PF00534"/>
    </source>
</evidence>
<feature type="domain" description="Glycosyl transferase family 1" evidence="8">
    <location>
        <begin position="290"/>
        <end position="440"/>
    </location>
</feature>
<gene>
    <name evidence="7" type="primary">glgA</name>
    <name evidence="10" type="ORF">FC34_GL001168</name>
</gene>
<dbReference type="Proteomes" id="UP000051672">
    <property type="component" value="Unassembled WGS sequence"/>
</dbReference>
<dbReference type="CDD" id="cd03791">
    <property type="entry name" value="GT5_Glycogen_synthase_DULL1-like"/>
    <property type="match status" value="1"/>
</dbReference>
<dbReference type="Pfam" id="PF00534">
    <property type="entry name" value="Glycos_transf_1"/>
    <property type="match status" value="1"/>
</dbReference>
<reference evidence="10 11" key="1">
    <citation type="journal article" date="2015" name="Genome Announc.">
        <title>Expanding the biotechnology potential of lactobacilli through comparative genomics of 213 strains and associated genera.</title>
        <authorList>
            <person name="Sun Z."/>
            <person name="Harris H.M."/>
            <person name="McCann A."/>
            <person name="Guo C."/>
            <person name="Argimon S."/>
            <person name="Zhang W."/>
            <person name="Yang X."/>
            <person name="Jeffery I.B."/>
            <person name="Cooney J.C."/>
            <person name="Kagawa T.F."/>
            <person name="Liu W."/>
            <person name="Song Y."/>
            <person name="Salvetti E."/>
            <person name="Wrobel A."/>
            <person name="Rasinkangas P."/>
            <person name="Parkhill J."/>
            <person name="Rea M.C."/>
            <person name="O'Sullivan O."/>
            <person name="Ritari J."/>
            <person name="Douillard F.P."/>
            <person name="Paul Ross R."/>
            <person name="Yang R."/>
            <person name="Briner A.E."/>
            <person name="Felis G.E."/>
            <person name="de Vos W.M."/>
            <person name="Barrangou R."/>
            <person name="Klaenhammer T.R."/>
            <person name="Caufield P.W."/>
            <person name="Cui Y."/>
            <person name="Zhang H."/>
            <person name="O'Toole P.W."/>
        </authorList>
    </citation>
    <scope>NUCLEOTIDE SEQUENCE [LARGE SCALE GENOMIC DNA]</scope>
    <source>
        <strain evidence="10 11">DSM 23927</strain>
    </source>
</reference>
<comment type="similarity">
    <text evidence="3 7">Belongs to the glycosyltransferase 1 family. Bacterial/plant glycogen synthase subfamily.</text>
</comment>
<accession>A0A0R2AXR4</accession>
<dbReference type="AlphaFoldDB" id="A0A0R2AXR4"/>
<dbReference type="PATRIC" id="fig|1423727.3.peg.1185"/>
<dbReference type="NCBIfam" id="NF001898">
    <property type="entry name" value="PRK00654.1-1"/>
    <property type="match status" value="1"/>
</dbReference>
<dbReference type="STRING" id="1423727.FC34_GL001168"/>
<keyword evidence="6 7" id="KW-0320">Glycogen biosynthesis</keyword>
<dbReference type="InterPro" id="IPR011835">
    <property type="entry name" value="GS/SS"/>
</dbReference>
<comment type="pathway">
    <text evidence="7">Glycan biosynthesis; glycogen biosynthesis.</text>
</comment>
<evidence type="ECO:0000313" key="11">
    <source>
        <dbReference type="Proteomes" id="UP000051672"/>
    </source>
</evidence>
<feature type="binding site" evidence="7">
    <location>
        <position position="15"/>
    </location>
    <ligand>
        <name>ADP-alpha-D-glucose</name>
        <dbReference type="ChEBI" id="CHEBI:57498"/>
    </ligand>
</feature>
<keyword evidence="4 7" id="KW-0328">Glycosyltransferase</keyword>
<evidence type="ECO:0000256" key="6">
    <source>
        <dbReference type="ARBA" id="ARBA00023056"/>
    </source>
</evidence>
<evidence type="ECO:0000256" key="3">
    <source>
        <dbReference type="ARBA" id="ARBA00010281"/>
    </source>
</evidence>
<feature type="domain" description="Starch synthase catalytic" evidence="9">
    <location>
        <begin position="2"/>
        <end position="237"/>
    </location>
</feature>
<dbReference type="Pfam" id="PF08323">
    <property type="entry name" value="Glyco_transf_5"/>
    <property type="match status" value="1"/>
</dbReference>
<dbReference type="EMBL" id="AYZQ01000002">
    <property type="protein sequence ID" value="KRM72184.1"/>
    <property type="molecule type" value="Genomic_DNA"/>
</dbReference>